<feature type="compositionally biased region" description="Low complexity" evidence="6">
    <location>
        <begin position="554"/>
        <end position="563"/>
    </location>
</feature>
<feature type="compositionally biased region" description="Low complexity" evidence="6">
    <location>
        <begin position="504"/>
        <end position="518"/>
    </location>
</feature>
<feature type="compositionally biased region" description="Basic residues" evidence="6">
    <location>
        <begin position="77"/>
        <end position="88"/>
    </location>
</feature>
<feature type="compositionally biased region" description="Polar residues" evidence="6">
    <location>
        <begin position="1"/>
        <end position="11"/>
    </location>
</feature>
<feature type="region of interest" description="Disordered" evidence="6">
    <location>
        <begin position="199"/>
        <end position="338"/>
    </location>
</feature>
<dbReference type="PROSITE" id="PS50048">
    <property type="entry name" value="ZN2_CY6_FUNGAL_2"/>
    <property type="match status" value="1"/>
</dbReference>
<feature type="compositionally biased region" description="Low complexity" evidence="6">
    <location>
        <begin position="589"/>
        <end position="601"/>
    </location>
</feature>
<dbReference type="PANTHER" id="PTHR31845:SF19">
    <property type="entry name" value="TRANSCRIPTION FACTOR DOMAIN-CONTAINING PROTEIN"/>
    <property type="match status" value="1"/>
</dbReference>
<keyword evidence="3 8" id="KW-0238">DNA-binding</keyword>
<feature type="compositionally biased region" description="Basic and acidic residues" evidence="6">
    <location>
        <begin position="535"/>
        <end position="546"/>
    </location>
</feature>
<evidence type="ECO:0000256" key="3">
    <source>
        <dbReference type="ARBA" id="ARBA00023125"/>
    </source>
</evidence>
<feature type="compositionally biased region" description="Basic and acidic residues" evidence="6">
    <location>
        <begin position="602"/>
        <end position="613"/>
    </location>
</feature>
<dbReference type="GO" id="GO:0000981">
    <property type="term" value="F:DNA-binding transcription factor activity, RNA polymerase II-specific"/>
    <property type="evidence" value="ECO:0007669"/>
    <property type="project" value="InterPro"/>
</dbReference>
<dbReference type="Gene3D" id="4.10.240.10">
    <property type="entry name" value="Zn(2)-C6 fungal-type DNA-binding domain"/>
    <property type="match status" value="1"/>
</dbReference>
<feature type="domain" description="Zn(2)-C6 fungal-type" evidence="7">
    <location>
        <begin position="37"/>
        <end position="73"/>
    </location>
</feature>
<feature type="region of interest" description="Disordered" evidence="6">
    <location>
        <begin position="384"/>
        <end position="452"/>
    </location>
</feature>
<feature type="compositionally biased region" description="Low complexity" evidence="6">
    <location>
        <begin position="145"/>
        <end position="155"/>
    </location>
</feature>
<comment type="subcellular location">
    <subcellularLocation>
        <location evidence="1">Nucleus</location>
    </subcellularLocation>
</comment>
<dbReference type="EMBL" id="LN483157">
    <property type="protein sequence ID" value="CED83577.1"/>
    <property type="molecule type" value="Genomic_DNA"/>
</dbReference>
<dbReference type="InterPro" id="IPR051089">
    <property type="entry name" value="prtT"/>
</dbReference>
<dbReference type="GO" id="GO:0000976">
    <property type="term" value="F:transcription cis-regulatory region binding"/>
    <property type="evidence" value="ECO:0007669"/>
    <property type="project" value="TreeGrafter"/>
</dbReference>
<dbReference type="SMART" id="SM00066">
    <property type="entry name" value="GAL4"/>
    <property type="match status" value="1"/>
</dbReference>
<evidence type="ECO:0000256" key="2">
    <source>
        <dbReference type="ARBA" id="ARBA00023015"/>
    </source>
</evidence>
<protein>
    <submittedName>
        <fullName evidence="8">Zn(2)-C6 fungal-type DNA-binding domain</fullName>
    </submittedName>
</protein>
<keyword evidence="4" id="KW-0804">Transcription</keyword>
<dbReference type="InterPro" id="IPR036864">
    <property type="entry name" value="Zn2-C6_fun-type_DNA-bd_sf"/>
</dbReference>
<feature type="compositionally biased region" description="Basic residues" evidence="6">
    <location>
        <begin position="283"/>
        <end position="297"/>
    </location>
</feature>
<feature type="region of interest" description="Disordered" evidence="6">
    <location>
        <begin position="75"/>
        <end position="175"/>
    </location>
</feature>
<feature type="compositionally biased region" description="Polar residues" evidence="6">
    <location>
        <begin position="218"/>
        <end position="235"/>
    </location>
</feature>
<evidence type="ECO:0000256" key="6">
    <source>
        <dbReference type="SAM" id="MobiDB-lite"/>
    </source>
</evidence>
<dbReference type="PROSITE" id="PS00463">
    <property type="entry name" value="ZN2_CY6_FUNGAL_1"/>
    <property type="match status" value="1"/>
</dbReference>
<feature type="compositionally biased region" description="Low complexity" evidence="6">
    <location>
        <begin position="1056"/>
        <end position="1083"/>
    </location>
</feature>
<organism evidence="8">
    <name type="scientific">Phaffia rhodozyma</name>
    <name type="common">Yeast</name>
    <name type="synonym">Xanthophyllomyces dendrorhous</name>
    <dbReference type="NCBI Taxonomy" id="264483"/>
    <lineage>
        <taxon>Eukaryota</taxon>
        <taxon>Fungi</taxon>
        <taxon>Dikarya</taxon>
        <taxon>Basidiomycota</taxon>
        <taxon>Agaricomycotina</taxon>
        <taxon>Tremellomycetes</taxon>
        <taxon>Cystofilobasidiales</taxon>
        <taxon>Mrakiaceae</taxon>
        <taxon>Phaffia</taxon>
    </lineage>
</organism>
<feature type="compositionally biased region" description="Low complexity" evidence="6">
    <location>
        <begin position="97"/>
        <end position="127"/>
    </location>
</feature>
<feature type="region of interest" description="Disordered" evidence="6">
    <location>
        <begin position="470"/>
        <end position="617"/>
    </location>
</feature>
<accession>A0A0F7SND4</accession>
<reference evidence="8" key="1">
    <citation type="submission" date="2014-08" db="EMBL/GenBank/DDBJ databases">
        <authorList>
            <person name="Sharma Rahul"/>
            <person name="Thines Marco"/>
        </authorList>
    </citation>
    <scope>NUCLEOTIDE SEQUENCE</scope>
</reference>
<evidence type="ECO:0000256" key="1">
    <source>
        <dbReference type="ARBA" id="ARBA00004123"/>
    </source>
</evidence>
<dbReference type="GO" id="GO:0008270">
    <property type="term" value="F:zinc ion binding"/>
    <property type="evidence" value="ECO:0007669"/>
    <property type="project" value="InterPro"/>
</dbReference>
<dbReference type="AlphaFoldDB" id="A0A0F7SND4"/>
<dbReference type="SUPFAM" id="SSF57701">
    <property type="entry name" value="Zn2/Cys6 DNA-binding domain"/>
    <property type="match status" value="1"/>
</dbReference>
<feature type="compositionally biased region" description="Polar residues" evidence="6">
    <location>
        <begin position="564"/>
        <end position="579"/>
    </location>
</feature>
<evidence type="ECO:0000313" key="8">
    <source>
        <dbReference type="EMBL" id="CED83577.1"/>
    </source>
</evidence>
<dbReference type="GO" id="GO:0005634">
    <property type="term" value="C:nucleus"/>
    <property type="evidence" value="ECO:0007669"/>
    <property type="project" value="UniProtKB-SubCell"/>
</dbReference>
<evidence type="ECO:0000259" key="7">
    <source>
        <dbReference type="PROSITE" id="PS50048"/>
    </source>
</evidence>
<feature type="compositionally biased region" description="Polar residues" evidence="6">
    <location>
        <begin position="310"/>
        <end position="324"/>
    </location>
</feature>
<proteinExistence type="predicted"/>
<keyword evidence="5" id="KW-0539">Nucleus</keyword>
<evidence type="ECO:0000256" key="4">
    <source>
        <dbReference type="ARBA" id="ARBA00023163"/>
    </source>
</evidence>
<evidence type="ECO:0000256" key="5">
    <source>
        <dbReference type="ARBA" id="ARBA00023242"/>
    </source>
</evidence>
<dbReference type="PANTHER" id="PTHR31845">
    <property type="entry name" value="FINGER DOMAIN PROTEIN, PUTATIVE-RELATED"/>
    <property type="match status" value="1"/>
</dbReference>
<sequence>MESVSSSNKGTNSHHEPVSAIASPERTPQQHIKAKEACLACRQTKVKCRPIDKDHAPPDTCSRCTRLKYECVYNQQKRGRKVGSKRKVSALNTDGRSPIISSKSSKTPSAHVRDSSSPSSSPPLSSSNTYPAVKPDPISPAGLPSSSMFDSSQSSRAYPPQIDHSRFNASGSSSLPSSYNLASASMYNTHTQPRHLQISSSFLSPGNFPVSGPEGCAGSSSSEPQNTQTNPSGSGLNMIIDRPPADARGAYNHTHNISGYPQSQSHPQSQPQLALSPYPQSERHRHLQRTHPYRHSQQHQPPPIAPSYGQAPQSISYPTDRPNPSYNPGPPSWFEDADGQNVNQAAYGMIGPSLSSVSFDNGAGGDGWSPSAGIEPSYIRTQIPFQPSSQQPFPFTDRSSNLNSNNNDHGDNDNSHKNHNRNNHTSERMPGASLPIMSIPDLPGDGLGSRASSRTSSITAYSLLYNSPANKASRSTFTPGLGESSSSGGVGTTPGARRTGMTGSAGSPASSSSVSNKSSARRTEGRGVLSLAEMLIERTDGVPKQESEEEESQQQESQSSQQQHNQAQLSPQLHQSQRWTVEEESASMSSGVGTDAGTVVGADKEGANGERTRQKVQLEPTKKTIGWEDPVGVGLVSVEQAVMMFETYHDYMNVFIDLLDPVLHTASFTRETSPVLFSAVLTASAKFVLPGIYPKLLDFTNNMLGRCFGFGVLEIGFIQALSILSFWKPATDNSSFRRVGYAIRLAYELNLHEPHARPLPDDEHEIRMIFDRERTWYQMACFDLTSHMQHDLPPMIDETLTGMEEWLSDEPRFHSPFDSMIVASYLLLRNFVGLNSLRKQKYDAEVTLIMLGHLREKVSILKEKLGDDTKFPMHSACRTVIMFYFAVITLDLDLLNISCGLSAIRFNMSTGGPANKSLATCSMDEIASFTRCIKSSLECLRRITEDMKPLIEFSQDTIVMAAVGAVTWLAKNFSTLPDKYRNEVIGALYNVQNVFQQVSKDSNDAYSYQAAFFQSVLLHCFMLTKRGSISRPDPVGRGINLSFTNTPQNGGPVPLPEEQQQPQQDQSLQLSSEQQQPQSMQSQQLDIMTMSNDNPPIFIPDTSFGVGWSMTLENPQMFDVRNNMSMDDLLGHFSDLAPPRHDVWPPS</sequence>
<keyword evidence="2" id="KW-0805">Transcription regulation</keyword>
<feature type="region of interest" description="Disordered" evidence="6">
    <location>
        <begin position="1"/>
        <end position="32"/>
    </location>
</feature>
<feature type="compositionally biased region" description="Low complexity" evidence="6">
    <location>
        <begin position="384"/>
        <end position="407"/>
    </location>
</feature>
<dbReference type="Pfam" id="PF00172">
    <property type="entry name" value="Zn_clus"/>
    <property type="match status" value="1"/>
</dbReference>
<dbReference type="CDD" id="cd00067">
    <property type="entry name" value="GAL4"/>
    <property type="match status" value="1"/>
</dbReference>
<name>A0A0F7SND4_PHARH</name>
<feature type="compositionally biased region" description="Low complexity" evidence="6">
    <location>
        <begin position="258"/>
        <end position="280"/>
    </location>
</feature>
<dbReference type="CDD" id="cd12148">
    <property type="entry name" value="fungal_TF_MHR"/>
    <property type="match status" value="1"/>
</dbReference>
<feature type="region of interest" description="Disordered" evidence="6">
    <location>
        <begin position="1035"/>
        <end position="1083"/>
    </location>
</feature>
<feature type="compositionally biased region" description="Low complexity" evidence="6">
    <location>
        <begin position="478"/>
        <end position="487"/>
    </location>
</feature>
<dbReference type="InterPro" id="IPR001138">
    <property type="entry name" value="Zn2Cys6_DnaBD"/>
</dbReference>